<feature type="region of interest" description="Disordered" evidence="8">
    <location>
        <begin position="209"/>
        <end position="295"/>
    </location>
</feature>
<feature type="region of interest" description="Disordered" evidence="8">
    <location>
        <begin position="27"/>
        <end position="197"/>
    </location>
</feature>
<dbReference type="InterPro" id="IPR008271">
    <property type="entry name" value="Ser/Thr_kinase_AS"/>
</dbReference>
<reference evidence="10" key="1">
    <citation type="submission" date="2022-10" db="EMBL/GenBank/DDBJ databases">
        <title>Puccinia triticina Genome sequencing and assembly.</title>
        <authorList>
            <person name="Li C."/>
        </authorList>
    </citation>
    <scope>NUCLEOTIDE SEQUENCE</scope>
    <source>
        <strain evidence="10">Pt15</strain>
    </source>
</reference>
<dbReference type="PANTHER" id="PTHR11584:SF369">
    <property type="entry name" value="MITOGEN-ACTIVATED PROTEIN KINASE KINASE KINASE 19-RELATED"/>
    <property type="match status" value="1"/>
</dbReference>
<dbReference type="Gene3D" id="1.10.510.10">
    <property type="entry name" value="Transferase(Phosphotransferase) domain 1"/>
    <property type="match status" value="1"/>
</dbReference>
<feature type="binding site" evidence="7">
    <location>
        <position position="866"/>
    </location>
    <ligand>
        <name>ATP</name>
        <dbReference type="ChEBI" id="CHEBI:30616"/>
    </ligand>
</feature>
<feature type="compositionally biased region" description="Low complexity" evidence="8">
    <location>
        <begin position="33"/>
        <end position="54"/>
    </location>
</feature>
<feature type="domain" description="Protein kinase" evidence="9">
    <location>
        <begin position="837"/>
        <end position="1101"/>
    </location>
</feature>
<comment type="similarity">
    <text evidence="1">Belongs to the protein kinase superfamily. STE Ser/Thr protein kinase family. MAP kinase kinase kinase subfamily.</text>
</comment>
<dbReference type="SMART" id="SM01304">
    <property type="entry name" value="Ras_bdg_2"/>
    <property type="match status" value="1"/>
</dbReference>
<evidence type="ECO:0000256" key="2">
    <source>
        <dbReference type="ARBA" id="ARBA00022527"/>
    </source>
</evidence>
<accession>A0ABY7CU36</accession>
<dbReference type="InterPro" id="IPR017441">
    <property type="entry name" value="Protein_kinase_ATP_BS"/>
</dbReference>
<evidence type="ECO:0000256" key="3">
    <source>
        <dbReference type="ARBA" id="ARBA00022679"/>
    </source>
</evidence>
<dbReference type="InterPro" id="IPR000719">
    <property type="entry name" value="Prot_kinase_dom"/>
</dbReference>
<dbReference type="EMBL" id="CP110430">
    <property type="protein sequence ID" value="WAQ88823.1"/>
    <property type="molecule type" value="Genomic_DNA"/>
</dbReference>
<dbReference type="SMART" id="SM00220">
    <property type="entry name" value="S_TKc"/>
    <property type="match status" value="1"/>
</dbReference>
<protein>
    <recommendedName>
        <fullName evidence="9">Protein kinase domain-containing protein</fullName>
    </recommendedName>
</protein>
<dbReference type="RefSeq" id="XP_053024378.1">
    <property type="nucleotide sequence ID" value="XM_053160400.1"/>
</dbReference>
<feature type="region of interest" description="Disordered" evidence="8">
    <location>
        <begin position="1104"/>
        <end position="1169"/>
    </location>
</feature>
<dbReference type="PROSITE" id="PS00108">
    <property type="entry name" value="PROTEIN_KINASE_ST"/>
    <property type="match status" value="1"/>
</dbReference>
<feature type="compositionally biased region" description="Low complexity" evidence="8">
    <location>
        <begin position="66"/>
        <end position="80"/>
    </location>
</feature>
<proteinExistence type="inferred from homology"/>
<keyword evidence="6 7" id="KW-0067">ATP-binding</keyword>
<evidence type="ECO:0000256" key="8">
    <source>
        <dbReference type="SAM" id="MobiDB-lite"/>
    </source>
</evidence>
<feature type="compositionally biased region" description="Basic residues" evidence="8">
    <location>
        <begin position="81"/>
        <end position="92"/>
    </location>
</feature>
<evidence type="ECO:0000256" key="4">
    <source>
        <dbReference type="ARBA" id="ARBA00022741"/>
    </source>
</evidence>
<keyword evidence="5" id="KW-0418">Kinase</keyword>
<feature type="compositionally biased region" description="Polar residues" evidence="8">
    <location>
        <begin position="118"/>
        <end position="133"/>
    </location>
</feature>
<dbReference type="Gene3D" id="3.10.20.90">
    <property type="entry name" value="Phosphatidylinositol 3-kinase Catalytic Subunit, Chain A, domain 1"/>
    <property type="match status" value="1"/>
</dbReference>
<name>A0ABY7CU36_9BASI</name>
<keyword evidence="3" id="KW-0808">Transferase</keyword>
<feature type="region of interest" description="Disordered" evidence="8">
    <location>
        <begin position="664"/>
        <end position="739"/>
    </location>
</feature>
<dbReference type="InterPro" id="IPR029458">
    <property type="entry name" value="Ras-bd_By2"/>
</dbReference>
<organism evidence="10 11">
    <name type="scientific">Puccinia triticina</name>
    <dbReference type="NCBI Taxonomy" id="208348"/>
    <lineage>
        <taxon>Eukaryota</taxon>
        <taxon>Fungi</taxon>
        <taxon>Dikarya</taxon>
        <taxon>Basidiomycota</taxon>
        <taxon>Pucciniomycotina</taxon>
        <taxon>Pucciniomycetes</taxon>
        <taxon>Pucciniales</taxon>
        <taxon>Pucciniaceae</taxon>
        <taxon>Puccinia</taxon>
    </lineage>
</organism>
<evidence type="ECO:0000259" key="9">
    <source>
        <dbReference type="PROSITE" id="PS50011"/>
    </source>
</evidence>
<dbReference type="SUPFAM" id="SSF56112">
    <property type="entry name" value="Protein kinase-like (PK-like)"/>
    <property type="match status" value="1"/>
</dbReference>
<feature type="compositionally biased region" description="Basic and acidic residues" evidence="8">
    <location>
        <begin position="694"/>
        <end position="710"/>
    </location>
</feature>
<dbReference type="InterPro" id="IPR011009">
    <property type="entry name" value="Kinase-like_dom_sf"/>
</dbReference>
<keyword evidence="4 7" id="KW-0547">Nucleotide-binding</keyword>
<evidence type="ECO:0000256" key="7">
    <source>
        <dbReference type="PROSITE-ProRule" id="PRU10141"/>
    </source>
</evidence>
<dbReference type="Pfam" id="PF00069">
    <property type="entry name" value="Pkinase"/>
    <property type="match status" value="1"/>
</dbReference>
<feature type="compositionally biased region" description="Low complexity" evidence="8">
    <location>
        <begin position="250"/>
        <end position="293"/>
    </location>
</feature>
<feature type="compositionally biased region" description="Basic and acidic residues" evidence="8">
    <location>
        <begin position="780"/>
        <end position="796"/>
    </location>
</feature>
<evidence type="ECO:0000313" key="11">
    <source>
        <dbReference type="Proteomes" id="UP001164743"/>
    </source>
</evidence>
<evidence type="ECO:0000256" key="5">
    <source>
        <dbReference type="ARBA" id="ARBA00022777"/>
    </source>
</evidence>
<gene>
    <name evidence="10" type="ORF">PtA15_10A243</name>
</gene>
<dbReference type="GeneID" id="77801295"/>
<sequence>MGVSKVGDRVKLLVAVKDLKQRCVREREQRIPATTTTTTTSSSSTAQAQQQHTSVSPSAQHHHLNHLNQPSLSPSLLNQHPHPRASSHHSPRSRPAPAHRDPRHAPEGPTAAPKSLPGSAQTPPSSEYLSASSDRGRARRNRLATDPGLPAPWTGDFGLPRAPAPGNLASALTRKTSMATHSSSSSSSTGNATPPAVNVSQTSLFLKKAAADHRRAPSLNSASLGPPGSAGPSPAGSKPISIVPSPSNLPTSAANNSGPAASSSPTSTGSPSRGLHTAALPGGSSSASAGLTSIQEDGGVGSGGVLGLREIGFKVGRGGFGRPTTPAGTVGVVAGTTSQIGPVCQPTLDEVIRKTIKVSLAENGTMKTINVENLKSANDLLDRVLRKFGHTGPAANRPGNLDEWALSPMPLNAVPGELNWGTIKQLDEHELLELCRTTNRPERQRGLLLHSVASGKRANRKMAAAPFFAGDELVITGVSPTLSPTLAGSSPTQSAHQQQQQQTKEAGGEPLAGVEEGGGGPGGEQAKTDPPPPRKTRNRASVVSVMSGLMIDPTRHSEPLPPDYQASLHQHAVHPEASSSGVGTGDRVTSLLASGRGKLRNFFGHRPPSEIISNHLVDFFPAVENKKHLSKSVRQSVRKSLAIRRSSQFSTLGRGSWDLAGYPPVPGGPAQMGRLSTDSGRSEQGRLSGADFTHTVHLEEPSEGGRRMSTEDTLGSLPDPAMAGRLGVKKGPRESDAASMLTLDEVTAEVENRRLSMVGAKLGGPEWGALSGLLAPAKKPAPDDDPRAPAEDEHGPARRSISSTRVERSATEEGAANGVCVGAEKKVVRTAKASIKWVRGALIGQGSFGSVYLGMHALNGTLMAVKQVERPSGTSHNEERKKSMLGALVREIEFLKELQHTNIVQYLDSSADDSFFNIFLEYVPGGSVSTLLKNYGSFEEALVMTFTRQILQGLVYLHSKEIIHRDIKGANILVDNKGVIKISDFGISKRVEDNLLSTARIHRPSLQGSVFWMAPEVVKQTSYTRKADIWSLGCLMVEMLTGEHPWASLTQMQAIFRIGSFATPEIPDDISDHCIDLLKQTFLIDHHARPTALELSNHAFFSPGAPATTPAPAAPAEAPASAPAAAPEAPEAAPEEKQPDARTELPQDPAPNEPDTPSESDSLIENEARRVVVEASRELLSLRAADPDAA</sequence>
<dbReference type="Proteomes" id="UP001164743">
    <property type="component" value="Chromosome 10A"/>
</dbReference>
<dbReference type="PROSITE" id="PS50011">
    <property type="entry name" value="PROTEIN_KINASE_DOM"/>
    <property type="match status" value="1"/>
</dbReference>
<evidence type="ECO:0000256" key="6">
    <source>
        <dbReference type="ARBA" id="ARBA00022840"/>
    </source>
</evidence>
<feature type="region of interest" description="Disordered" evidence="8">
    <location>
        <begin position="771"/>
        <end position="814"/>
    </location>
</feature>
<evidence type="ECO:0000256" key="1">
    <source>
        <dbReference type="ARBA" id="ARBA00006529"/>
    </source>
</evidence>
<dbReference type="Pfam" id="PF14847">
    <property type="entry name" value="Ras_bdg_2"/>
    <property type="match status" value="1"/>
</dbReference>
<keyword evidence="2" id="KW-0723">Serine/threonine-protein kinase</keyword>
<dbReference type="PANTHER" id="PTHR11584">
    <property type="entry name" value="SERINE/THREONINE PROTEIN KINASE"/>
    <property type="match status" value="1"/>
</dbReference>
<feature type="compositionally biased region" description="Low complexity" evidence="8">
    <location>
        <begin position="221"/>
        <end position="237"/>
    </location>
</feature>
<feature type="compositionally biased region" description="Basic and acidic residues" evidence="8">
    <location>
        <begin position="1134"/>
        <end position="1145"/>
    </location>
</feature>
<feature type="compositionally biased region" description="Low complexity" evidence="8">
    <location>
        <begin position="1105"/>
        <end position="1132"/>
    </location>
</feature>
<evidence type="ECO:0000313" key="10">
    <source>
        <dbReference type="EMBL" id="WAQ88823.1"/>
    </source>
</evidence>
<feature type="region of interest" description="Disordered" evidence="8">
    <location>
        <begin position="482"/>
        <end position="540"/>
    </location>
</feature>
<dbReference type="PROSITE" id="PS00107">
    <property type="entry name" value="PROTEIN_KINASE_ATP"/>
    <property type="match status" value="1"/>
</dbReference>
<keyword evidence="11" id="KW-1185">Reference proteome</keyword>
<feature type="compositionally biased region" description="Polar residues" evidence="8">
    <location>
        <begin position="482"/>
        <end position="496"/>
    </location>
</feature>